<dbReference type="HAMAP" id="MF_00228">
    <property type="entry name" value="Thz_kinase"/>
    <property type="match status" value="1"/>
</dbReference>
<evidence type="ECO:0000256" key="13">
    <source>
        <dbReference type="ARBA" id="ARBA00047334"/>
    </source>
</evidence>
<evidence type="ECO:0000256" key="17">
    <source>
        <dbReference type="ARBA" id="ARBA00061283"/>
    </source>
</evidence>
<evidence type="ECO:0000313" key="20">
    <source>
        <dbReference type="Proteomes" id="UP000224854"/>
    </source>
</evidence>
<protein>
    <recommendedName>
        <fullName evidence="18">Thiamine phosphate synthase/TenI domain-containing protein</fullName>
    </recommendedName>
</protein>
<dbReference type="Pfam" id="PF02581">
    <property type="entry name" value="TMP-TENI"/>
    <property type="match status" value="1"/>
</dbReference>
<dbReference type="NCBIfam" id="NF006830">
    <property type="entry name" value="PRK09355.1"/>
    <property type="match status" value="1"/>
</dbReference>
<dbReference type="InterPro" id="IPR029056">
    <property type="entry name" value="Ribokinase-like"/>
</dbReference>
<evidence type="ECO:0000256" key="5">
    <source>
        <dbReference type="ARBA" id="ARBA00005165"/>
    </source>
</evidence>
<comment type="function">
    <text evidence="3">Condenses 4-methyl-5-(beta-hydroxyethyl)thiazole monophosphate (THZ-P) and 2-methyl-4-amino-5-hydroxymethyl pyrimidine pyrophosphate (HMP-PP) to form thiamine monophosphate (TMP).</text>
</comment>
<dbReference type="PRINTS" id="PR01099">
    <property type="entry name" value="HYETHTZKNASE"/>
</dbReference>
<comment type="similarity">
    <text evidence="17">In the N-terminal section; belongs to the thiamine-phosphate synthase family.</text>
</comment>
<dbReference type="Proteomes" id="UP000224854">
    <property type="component" value="Unassembled WGS sequence"/>
</dbReference>
<dbReference type="InterPro" id="IPR000417">
    <property type="entry name" value="Hyethyz_kinase"/>
</dbReference>
<comment type="caution">
    <text evidence="19">The sequence shown here is derived from an EMBL/GenBank/DDBJ whole genome shotgun (WGS) entry which is preliminary data.</text>
</comment>
<dbReference type="PANTHER" id="PTHR20857">
    <property type="entry name" value="THIAMINE-PHOSPHATE PYROPHOSPHORYLASE"/>
    <property type="match status" value="1"/>
</dbReference>
<reference evidence="19 20" key="1">
    <citation type="submission" date="2017-06" db="EMBL/GenBank/DDBJ databases">
        <title>Ant-infecting Ophiocordyceps genomes reveal a high diversity of potential behavioral manipulation genes and a possible major role for enterotoxins.</title>
        <authorList>
            <person name="De Bekker C."/>
            <person name="Evans H.C."/>
            <person name="Brachmann A."/>
            <person name="Hughes D.P."/>
        </authorList>
    </citation>
    <scope>NUCLEOTIDE SEQUENCE [LARGE SCALE GENOMIC DNA]</scope>
    <source>
        <strain evidence="19 20">1348a</strain>
    </source>
</reference>
<keyword evidence="20" id="KW-1185">Reference proteome</keyword>
<dbReference type="HAMAP" id="MF_00097">
    <property type="entry name" value="TMP_synthase"/>
    <property type="match status" value="1"/>
</dbReference>
<keyword evidence="9" id="KW-0418">Kinase</keyword>
<comment type="catalytic activity">
    <reaction evidence="14">
        <text>2-(2-carboxy-4-methylthiazol-5-yl)ethyl phosphate + 4-amino-2-methyl-5-(diphosphooxymethyl)pyrimidine + 2 H(+) = thiamine phosphate + CO2 + diphosphate</text>
        <dbReference type="Rhea" id="RHEA:47848"/>
        <dbReference type="ChEBI" id="CHEBI:15378"/>
        <dbReference type="ChEBI" id="CHEBI:16526"/>
        <dbReference type="ChEBI" id="CHEBI:33019"/>
        <dbReference type="ChEBI" id="CHEBI:37575"/>
        <dbReference type="ChEBI" id="CHEBI:57841"/>
        <dbReference type="ChEBI" id="CHEBI:62890"/>
        <dbReference type="EC" id="2.5.1.3"/>
    </reaction>
</comment>
<dbReference type="NCBIfam" id="TIGR00694">
    <property type="entry name" value="thiM"/>
    <property type="match status" value="1"/>
</dbReference>
<gene>
    <name evidence="19" type="ORF">CDD82_4920</name>
</gene>
<comment type="catalytic activity">
    <reaction evidence="13">
        <text>4-methyl-5-(2-phosphooxyethyl)-thiazole + 4-amino-2-methyl-5-(diphosphooxymethyl)pyrimidine + H(+) = thiamine phosphate + diphosphate</text>
        <dbReference type="Rhea" id="RHEA:22328"/>
        <dbReference type="ChEBI" id="CHEBI:15378"/>
        <dbReference type="ChEBI" id="CHEBI:33019"/>
        <dbReference type="ChEBI" id="CHEBI:37575"/>
        <dbReference type="ChEBI" id="CHEBI:57841"/>
        <dbReference type="ChEBI" id="CHEBI:58296"/>
        <dbReference type="EC" id="2.5.1.3"/>
    </reaction>
</comment>
<dbReference type="GO" id="GO:0000287">
    <property type="term" value="F:magnesium ion binding"/>
    <property type="evidence" value="ECO:0007669"/>
    <property type="project" value="InterPro"/>
</dbReference>
<sequence>MSPWRAKKRIDCSVYLVTDSTPAVLGTRDLLSVVEEALRGGVTAVQLRDKKGQHEQMVATARALHALTSKFDVPLLINDNVDVAVEVDCEGLHIGQDDMKLALARKMLGAGKIIGVSASTAAEAIAACRDGADYLGLGTVYATPTKKDTKSIIGPRGVHDILAALAAAGFGSTPTVCIGGISTANAAAVLQQAQSPSKGLSGVAVVSAIMSAPDATAAASSLVSTVLKSLMPRVVKQISETKPLSHNMTNLVVQNFAANVALAVGASPIMSNLADEAPDLVGLDGALVVNMGTITPDGLQNLVRAVETYNRAGRPIVLDPVGVGATAVRREAVKQLLTQGHFEVIKGNASELLAVAGAIMVQRGVDSTATMSVAHRAKLARDLARKQSCVVVLSGATDIVSDGRRTLRIDNGHELLGCITGSGCTLGTALSAALAVSPHDHLTAAVAATVMFGIAAEKAAQDGKVGGPGTFVPVFIDQLYRIRKATEEHDFGWVASAKVDVVDVDDCNCPDV</sequence>
<evidence type="ECO:0000256" key="16">
    <source>
        <dbReference type="ARBA" id="ARBA00061146"/>
    </source>
</evidence>
<evidence type="ECO:0000256" key="2">
    <source>
        <dbReference type="ARBA" id="ARBA00001946"/>
    </source>
</evidence>
<proteinExistence type="inferred from homology"/>
<dbReference type="GO" id="GO:0009228">
    <property type="term" value="P:thiamine biosynthetic process"/>
    <property type="evidence" value="ECO:0007669"/>
    <property type="project" value="UniProtKB-KW"/>
</dbReference>
<keyword evidence="10" id="KW-0067">ATP-binding</keyword>
<evidence type="ECO:0000256" key="1">
    <source>
        <dbReference type="ARBA" id="ARBA00001771"/>
    </source>
</evidence>
<dbReference type="SUPFAM" id="SSF51391">
    <property type="entry name" value="Thiamin phosphate synthase"/>
    <property type="match status" value="1"/>
</dbReference>
<dbReference type="PANTHER" id="PTHR20857:SF23">
    <property type="entry name" value="THIAMINE BIOSYNTHETIC BIFUNCTIONAL ENZYME"/>
    <property type="match status" value="1"/>
</dbReference>
<dbReference type="GO" id="GO:0009229">
    <property type="term" value="P:thiamine diphosphate biosynthetic process"/>
    <property type="evidence" value="ECO:0007669"/>
    <property type="project" value="UniProtKB-UniPathway"/>
</dbReference>
<dbReference type="GO" id="GO:0004417">
    <property type="term" value="F:hydroxyethylthiazole kinase activity"/>
    <property type="evidence" value="ECO:0007669"/>
    <property type="project" value="UniProtKB-EC"/>
</dbReference>
<dbReference type="OrthoDB" id="4994at2759"/>
<evidence type="ECO:0000256" key="3">
    <source>
        <dbReference type="ARBA" id="ARBA00003814"/>
    </source>
</evidence>
<dbReference type="CDD" id="cd01170">
    <property type="entry name" value="THZ_kinase"/>
    <property type="match status" value="1"/>
</dbReference>
<comment type="similarity">
    <text evidence="16">In the C-terminal section; belongs to the Thz kinase family.</text>
</comment>
<dbReference type="GO" id="GO:0004789">
    <property type="term" value="F:thiamine-phosphate diphosphorylase activity"/>
    <property type="evidence" value="ECO:0007669"/>
    <property type="project" value="UniProtKB-EC"/>
</dbReference>
<dbReference type="InterPro" id="IPR022998">
    <property type="entry name" value="ThiamineP_synth_TenI"/>
</dbReference>
<keyword evidence="11" id="KW-0460">Magnesium</keyword>
<evidence type="ECO:0000256" key="10">
    <source>
        <dbReference type="ARBA" id="ARBA00022840"/>
    </source>
</evidence>
<dbReference type="Gene3D" id="3.40.1190.20">
    <property type="match status" value="1"/>
</dbReference>
<comment type="catalytic activity">
    <reaction evidence="1">
        <text>5-(2-hydroxyethyl)-4-methylthiazole + ATP = 4-methyl-5-(2-phosphooxyethyl)-thiazole + ADP + H(+)</text>
        <dbReference type="Rhea" id="RHEA:24212"/>
        <dbReference type="ChEBI" id="CHEBI:15378"/>
        <dbReference type="ChEBI" id="CHEBI:17957"/>
        <dbReference type="ChEBI" id="CHEBI:30616"/>
        <dbReference type="ChEBI" id="CHEBI:58296"/>
        <dbReference type="ChEBI" id="CHEBI:456216"/>
        <dbReference type="EC" id="2.7.1.50"/>
    </reaction>
</comment>
<keyword evidence="6" id="KW-0808">Transferase</keyword>
<feature type="domain" description="Thiamine phosphate synthase/TenI" evidence="18">
    <location>
        <begin position="14"/>
        <end position="209"/>
    </location>
</feature>
<evidence type="ECO:0000256" key="6">
    <source>
        <dbReference type="ARBA" id="ARBA00022679"/>
    </source>
</evidence>
<name>A0A2C5ZL90_9HYPO</name>
<comment type="catalytic activity">
    <reaction evidence="15">
        <text>2-[(2R,5Z)-2-carboxy-4-methylthiazol-5(2H)-ylidene]ethyl phosphate + 4-amino-2-methyl-5-(diphosphooxymethyl)pyrimidine + 2 H(+) = thiamine phosphate + CO2 + diphosphate</text>
        <dbReference type="Rhea" id="RHEA:47844"/>
        <dbReference type="ChEBI" id="CHEBI:15378"/>
        <dbReference type="ChEBI" id="CHEBI:16526"/>
        <dbReference type="ChEBI" id="CHEBI:33019"/>
        <dbReference type="ChEBI" id="CHEBI:37575"/>
        <dbReference type="ChEBI" id="CHEBI:57841"/>
        <dbReference type="ChEBI" id="CHEBI:62899"/>
        <dbReference type="EC" id="2.5.1.3"/>
    </reaction>
</comment>
<evidence type="ECO:0000256" key="12">
    <source>
        <dbReference type="ARBA" id="ARBA00022977"/>
    </source>
</evidence>
<evidence type="ECO:0000256" key="9">
    <source>
        <dbReference type="ARBA" id="ARBA00022777"/>
    </source>
</evidence>
<dbReference type="Pfam" id="PF02110">
    <property type="entry name" value="HK"/>
    <property type="match status" value="1"/>
</dbReference>
<dbReference type="CDD" id="cd00564">
    <property type="entry name" value="TMP_TenI"/>
    <property type="match status" value="1"/>
</dbReference>
<keyword evidence="7" id="KW-0479">Metal-binding</keyword>
<evidence type="ECO:0000256" key="4">
    <source>
        <dbReference type="ARBA" id="ARBA00004868"/>
    </source>
</evidence>
<evidence type="ECO:0000256" key="7">
    <source>
        <dbReference type="ARBA" id="ARBA00022723"/>
    </source>
</evidence>
<comment type="pathway">
    <text evidence="4">Cofactor biosynthesis; thiamine diphosphate biosynthesis; 4-methyl-5-(2-phosphoethyl)-thiazole from 5-(2-hydroxyethyl)-4-methylthiazole: step 1/1.</text>
</comment>
<dbReference type="GO" id="GO:0005524">
    <property type="term" value="F:ATP binding"/>
    <property type="evidence" value="ECO:0007669"/>
    <property type="project" value="UniProtKB-KW"/>
</dbReference>
<dbReference type="InterPro" id="IPR034291">
    <property type="entry name" value="TMP_synthase"/>
</dbReference>
<evidence type="ECO:0000256" key="14">
    <source>
        <dbReference type="ARBA" id="ARBA00047851"/>
    </source>
</evidence>
<dbReference type="SUPFAM" id="SSF53613">
    <property type="entry name" value="Ribokinase-like"/>
    <property type="match status" value="1"/>
</dbReference>
<accession>A0A2C5ZL90</accession>
<comment type="pathway">
    <text evidence="5">Cofactor biosynthesis; thiamine diphosphate biosynthesis; thiamine phosphate from 4-amino-2-methyl-5-diphosphomethylpyrimidine and 4-methyl-5-(2-phosphoethyl)-thiazole: step 1/1.</text>
</comment>
<dbReference type="InterPro" id="IPR013785">
    <property type="entry name" value="Aldolase_TIM"/>
</dbReference>
<dbReference type="UniPathway" id="UPA00060">
    <property type="reaction ID" value="UER00139"/>
</dbReference>
<dbReference type="EMBL" id="NJEU01000043">
    <property type="protein sequence ID" value="PHH82755.1"/>
    <property type="molecule type" value="Genomic_DNA"/>
</dbReference>
<evidence type="ECO:0000256" key="11">
    <source>
        <dbReference type="ARBA" id="ARBA00022842"/>
    </source>
</evidence>
<dbReference type="FunFam" id="3.20.20.70:FF:000104">
    <property type="entry name" value="Thiamine biosynthetic bifunctional enzyme"/>
    <property type="match status" value="1"/>
</dbReference>
<dbReference type="InterPro" id="IPR036206">
    <property type="entry name" value="ThiamineP_synth_sf"/>
</dbReference>
<keyword evidence="12" id="KW-0784">Thiamine biosynthesis</keyword>
<evidence type="ECO:0000313" key="19">
    <source>
        <dbReference type="EMBL" id="PHH82755.1"/>
    </source>
</evidence>
<comment type="cofactor">
    <cofactor evidence="2">
        <name>Mg(2+)</name>
        <dbReference type="ChEBI" id="CHEBI:18420"/>
    </cofactor>
</comment>
<keyword evidence="8" id="KW-0547">Nucleotide-binding</keyword>
<dbReference type="AlphaFoldDB" id="A0A2C5ZL90"/>
<evidence type="ECO:0000256" key="8">
    <source>
        <dbReference type="ARBA" id="ARBA00022741"/>
    </source>
</evidence>
<dbReference type="Gene3D" id="3.20.20.70">
    <property type="entry name" value="Aldolase class I"/>
    <property type="match status" value="1"/>
</dbReference>
<dbReference type="NCBIfam" id="TIGR00693">
    <property type="entry name" value="thiE"/>
    <property type="match status" value="1"/>
</dbReference>
<organism evidence="19 20">
    <name type="scientific">Ophiocordyceps australis</name>
    <dbReference type="NCBI Taxonomy" id="1399860"/>
    <lineage>
        <taxon>Eukaryota</taxon>
        <taxon>Fungi</taxon>
        <taxon>Dikarya</taxon>
        <taxon>Ascomycota</taxon>
        <taxon>Pezizomycotina</taxon>
        <taxon>Sordariomycetes</taxon>
        <taxon>Hypocreomycetidae</taxon>
        <taxon>Hypocreales</taxon>
        <taxon>Ophiocordycipitaceae</taxon>
        <taxon>Ophiocordyceps</taxon>
    </lineage>
</organism>
<evidence type="ECO:0000259" key="18">
    <source>
        <dbReference type="Pfam" id="PF02581"/>
    </source>
</evidence>
<evidence type="ECO:0000256" key="15">
    <source>
        <dbReference type="ARBA" id="ARBA00047883"/>
    </source>
</evidence>
<dbReference type="GO" id="GO:0005737">
    <property type="term" value="C:cytoplasm"/>
    <property type="evidence" value="ECO:0007669"/>
    <property type="project" value="TreeGrafter"/>
</dbReference>